<organism evidence="1 2">
    <name type="scientific">Ceraceosorus bombacis</name>
    <dbReference type="NCBI Taxonomy" id="401625"/>
    <lineage>
        <taxon>Eukaryota</taxon>
        <taxon>Fungi</taxon>
        <taxon>Dikarya</taxon>
        <taxon>Basidiomycota</taxon>
        <taxon>Ustilaginomycotina</taxon>
        <taxon>Exobasidiomycetes</taxon>
        <taxon>Ceraceosorales</taxon>
        <taxon>Ceraceosoraceae</taxon>
        <taxon>Ceraceosorus</taxon>
    </lineage>
</organism>
<proteinExistence type="predicted"/>
<dbReference type="AlphaFoldDB" id="A0A0P1BCS6"/>
<sequence length="70" mass="7826">MIIAGFDVCFKVRIRLFIGTMRPANAFSTCTLSPFPTFPCNGPRISLTYDQVIDEIFASVQCSRMNQNSS</sequence>
<evidence type="ECO:0000313" key="1">
    <source>
        <dbReference type="EMBL" id="CEH13947.1"/>
    </source>
</evidence>
<protein>
    <submittedName>
        <fullName evidence="1">Uncharacterized protein</fullName>
    </submittedName>
</protein>
<dbReference type="Proteomes" id="UP000054845">
    <property type="component" value="Unassembled WGS sequence"/>
</dbReference>
<dbReference type="EMBL" id="CCYA01000238">
    <property type="protein sequence ID" value="CEH13947.1"/>
    <property type="molecule type" value="Genomic_DNA"/>
</dbReference>
<reference evidence="1 2" key="1">
    <citation type="submission" date="2014-09" db="EMBL/GenBank/DDBJ databases">
        <authorList>
            <person name="Magalhaes I.L.F."/>
            <person name="Oliveira U."/>
            <person name="Santos F.R."/>
            <person name="Vidigal T.H.D.A."/>
            <person name="Brescovit A.D."/>
            <person name="Santos A.J."/>
        </authorList>
    </citation>
    <scope>NUCLEOTIDE SEQUENCE [LARGE SCALE GENOMIC DNA]</scope>
</reference>
<accession>A0A0P1BCS6</accession>
<name>A0A0P1BCS6_9BASI</name>
<evidence type="ECO:0000313" key="2">
    <source>
        <dbReference type="Proteomes" id="UP000054845"/>
    </source>
</evidence>
<keyword evidence="2" id="KW-1185">Reference proteome</keyword>